<dbReference type="STRING" id="1397694.GCA_000702585_01532"/>
<reference evidence="11 12" key="1">
    <citation type="submission" date="2018-06" db="EMBL/GenBank/DDBJ databases">
        <authorList>
            <consortium name="Pathogen Informatics"/>
            <person name="Doyle S."/>
        </authorList>
    </citation>
    <scope>NUCLEOTIDE SEQUENCE [LARGE SCALE GENOMIC DNA]</scope>
    <source>
        <strain evidence="11 12">NCTC13163</strain>
    </source>
</reference>
<dbReference type="GO" id="GO:0005829">
    <property type="term" value="C:cytosol"/>
    <property type="evidence" value="ECO:0007669"/>
    <property type="project" value="TreeGrafter"/>
</dbReference>
<proteinExistence type="inferred from homology"/>
<dbReference type="Gene3D" id="3.90.228.20">
    <property type="match status" value="1"/>
</dbReference>
<dbReference type="PANTHER" id="PTHR30031:SF0">
    <property type="entry name" value="PHOSPHOENOLPYRUVATE CARBOXYKINASE (ATP)"/>
    <property type="match status" value="1"/>
</dbReference>
<dbReference type="FunFam" id="2.170.8.10:FF:000001">
    <property type="entry name" value="Phosphoenolpyruvate carboxykinase (ATP)"/>
    <property type="match status" value="1"/>
</dbReference>
<protein>
    <recommendedName>
        <fullName evidence="3 10">Phosphoenolpyruvate carboxykinase (ATP)</fullName>
        <shortName evidence="10">PCK</shortName>
        <shortName evidence="10">PEP carboxykinase</shortName>
        <shortName evidence="10">PEPCK</shortName>
        <ecNumber evidence="3 10">4.1.1.49</ecNumber>
    </recommendedName>
</protein>
<feature type="binding site" evidence="10">
    <location>
        <position position="278"/>
    </location>
    <ligand>
        <name>ATP</name>
        <dbReference type="ChEBI" id="CHEBI:30616"/>
    </ligand>
</feature>
<evidence type="ECO:0000256" key="2">
    <source>
        <dbReference type="ARBA" id="ARBA00006052"/>
    </source>
</evidence>
<comment type="similarity">
    <text evidence="2 10">Belongs to the phosphoenolpyruvate carboxykinase (ATP) family.</text>
</comment>
<dbReference type="Gene3D" id="3.40.449.10">
    <property type="entry name" value="Phosphoenolpyruvate Carboxykinase, domain 1"/>
    <property type="match status" value="1"/>
</dbReference>
<keyword evidence="11" id="KW-0808">Transferase</keyword>
<evidence type="ECO:0000256" key="8">
    <source>
        <dbReference type="ARBA" id="ARBA00023239"/>
    </source>
</evidence>
<feature type="binding site" evidence="10">
    <location>
        <position position="314"/>
    </location>
    <ligand>
        <name>ATP</name>
        <dbReference type="ChEBI" id="CHEBI:30616"/>
    </ligand>
</feature>
<keyword evidence="4 10" id="KW-0312">Gluconeogenesis</keyword>
<feature type="binding site" evidence="10">
    <location>
        <position position="213"/>
    </location>
    <ligand>
        <name>Mn(2+)</name>
        <dbReference type="ChEBI" id="CHEBI:29035"/>
    </ligand>
</feature>
<comment type="function">
    <text evidence="10">Involved in the gluconeogenesis. Catalyzes the conversion of oxaloacetate (OAA) to phosphoenolpyruvate (PEP) through direct phosphoryl transfer between the nucleoside triphosphate and OAA.</text>
</comment>
<gene>
    <name evidence="10 11" type="primary">pckA</name>
    <name evidence="11" type="ORF">NCTC13163_01021</name>
</gene>
<dbReference type="Proteomes" id="UP000254060">
    <property type="component" value="Unassembled WGS sequence"/>
</dbReference>
<evidence type="ECO:0000256" key="9">
    <source>
        <dbReference type="ARBA" id="ARBA00047371"/>
    </source>
</evidence>
<comment type="subcellular location">
    <subcellularLocation>
        <location evidence="10">Cytoplasm</location>
    </subcellularLocation>
</comment>
<dbReference type="NCBIfam" id="TIGR00224">
    <property type="entry name" value="pckA"/>
    <property type="match status" value="1"/>
</dbReference>
<dbReference type="HAMAP" id="MF_00453">
    <property type="entry name" value="PEPCK_ATP"/>
    <property type="match status" value="1"/>
</dbReference>
<keyword evidence="10" id="KW-0963">Cytoplasm</keyword>
<organism evidence="11 12">
    <name type="scientific">Exiguobacterium aurantiacum</name>
    <dbReference type="NCBI Taxonomy" id="33987"/>
    <lineage>
        <taxon>Bacteria</taxon>
        <taxon>Bacillati</taxon>
        <taxon>Bacillota</taxon>
        <taxon>Bacilli</taxon>
        <taxon>Bacillales</taxon>
        <taxon>Bacillales Family XII. Incertae Sedis</taxon>
        <taxon>Exiguobacterium</taxon>
    </lineage>
</organism>
<dbReference type="InterPro" id="IPR015994">
    <property type="entry name" value="PEPCK_ATP_CS"/>
</dbReference>
<feature type="binding site" evidence="10">
    <location>
        <position position="54"/>
    </location>
    <ligand>
        <name>substrate</name>
    </ligand>
</feature>
<dbReference type="OrthoDB" id="9806325at2"/>
<keyword evidence="7 10" id="KW-0067">ATP-binding</keyword>
<dbReference type="GO" id="GO:0046872">
    <property type="term" value="F:metal ion binding"/>
    <property type="evidence" value="ECO:0007669"/>
    <property type="project" value="UniProtKB-KW"/>
</dbReference>
<evidence type="ECO:0000256" key="6">
    <source>
        <dbReference type="ARBA" id="ARBA00022793"/>
    </source>
</evidence>
<dbReference type="GO" id="GO:0016301">
    <property type="term" value="F:kinase activity"/>
    <property type="evidence" value="ECO:0007669"/>
    <property type="project" value="UniProtKB-KW"/>
</dbReference>
<dbReference type="AlphaFoldDB" id="A0A377FS85"/>
<feature type="binding site" evidence="10">
    <location>
        <position position="188"/>
    </location>
    <ligand>
        <name>substrate</name>
    </ligand>
</feature>
<dbReference type="PROSITE" id="PS00532">
    <property type="entry name" value="PEPCK_ATP"/>
    <property type="match status" value="1"/>
</dbReference>
<feature type="binding site" evidence="10">
    <location>
        <position position="439"/>
    </location>
    <ligand>
        <name>ATP</name>
        <dbReference type="ChEBI" id="CHEBI:30616"/>
    </ligand>
</feature>
<evidence type="ECO:0000256" key="5">
    <source>
        <dbReference type="ARBA" id="ARBA00022741"/>
    </source>
</evidence>
<keyword evidence="11" id="KW-0418">Kinase</keyword>
<dbReference type="NCBIfam" id="NF006821">
    <property type="entry name" value="PRK09344.1-3"/>
    <property type="match status" value="1"/>
</dbReference>
<evidence type="ECO:0000313" key="12">
    <source>
        <dbReference type="Proteomes" id="UP000254060"/>
    </source>
</evidence>
<evidence type="ECO:0000256" key="3">
    <source>
        <dbReference type="ARBA" id="ARBA00012363"/>
    </source>
</evidence>
<keyword evidence="11" id="KW-0670">Pyruvate</keyword>
<dbReference type="EMBL" id="UGGP01000001">
    <property type="protein sequence ID" value="STO07669.1"/>
    <property type="molecule type" value="Genomic_DNA"/>
</dbReference>
<dbReference type="GO" id="GO:0004612">
    <property type="term" value="F:phosphoenolpyruvate carboxykinase (ATP) activity"/>
    <property type="evidence" value="ECO:0007669"/>
    <property type="project" value="UniProtKB-UniRule"/>
</dbReference>
<comment type="caution">
    <text evidence="10">Lacks conserved residue(s) required for the propagation of feature annotation.</text>
</comment>
<dbReference type="NCBIfam" id="NF006820">
    <property type="entry name" value="PRK09344.1-2"/>
    <property type="match status" value="1"/>
</dbReference>
<feature type="binding site" evidence="10">
    <location>
        <position position="194"/>
    </location>
    <ligand>
        <name>Mn(2+)</name>
        <dbReference type="ChEBI" id="CHEBI:29035"/>
    </ligand>
</feature>
<dbReference type="InterPro" id="IPR013035">
    <property type="entry name" value="PEP_carboxykinase_C"/>
</dbReference>
<dbReference type="SUPFAM" id="SSF53795">
    <property type="entry name" value="PEP carboxykinase-like"/>
    <property type="match status" value="1"/>
</dbReference>
<evidence type="ECO:0000313" key="11">
    <source>
        <dbReference type="EMBL" id="STO07669.1"/>
    </source>
</evidence>
<dbReference type="PIRSF" id="PIRSF006294">
    <property type="entry name" value="PEP_crbxkin"/>
    <property type="match status" value="1"/>
</dbReference>
<comment type="pathway">
    <text evidence="1 10">Carbohydrate biosynthesis; gluconeogenesis.</text>
</comment>
<evidence type="ECO:0000256" key="1">
    <source>
        <dbReference type="ARBA" id="ARBA00004742"/>
    </source>
</evidence>
<evidence type="ECO:0000256" key="7">
    <source>
        <dbReference type="ARBA" id="ARBA00022840"/>
    </source>
</evidence>
<keyword evidence="10" id="KW-0464">Manganese</keyword>
<feature type="binding site" evidence="10">
    <location>
        <position position="250"/>
    </location>
    <ligand>
        <name>Mn(2+)</name>
        <dbReference type="ChEBI" id="CHEBI:29035"/>
    </ligand>
</feature>
<dbReference type="GO" id="GO:0006094">
    <property type="term" value="P:gluconeogenesis"/>
    <property type="evidence" value="ECO:0007669"/>
    <property type="project" value="UniProtKB-UniRule"/>
</dbReference>
<feature type="binding site" evidence="10">
    <location>
        <position position="194"/>
    </location>
    <ligand>
        <name>substrate</name>
    </ligand>
</feature>
<dbReference type="Gene3D" id="2.170.8.10">
    <property type="entry name" value="Phosphoenolpyruvate Carboxykinase, domain 2"/>
    <property type="match status" value="1"/>
</dbReference>
<dbReference type="SUPFAM" id="SSF68923">
    <property type="entry name" value="PEP carboxykinase N-terminal domain"/>
    <property type="match status" value="1"/>
</dbReference>
<dbReference type="InterPro" id="IPR001272">
    <property type="entry name" value="PEP_carboxykinase_ATP"/>
</dbReference>
<keyword evidence="5 10" id="KW-0547">Nucleotide-binding</keyword>
<accession>A0A377FS85</accession>
<dbReference type="PANTHER" id="PTHR30031">
    <property type="entry name" value="PHOSPHOENOLPYRUVATE CARBOXYKINASE ATP"/>
    <property type="match status" value="1"/>
</dbReference>
<feature type="binding site" evidence="10">
    <location>
        <begin position="229"/>
        <end position="237"/>
    </location>
    <ligand>
        <name>ATP</name>
        <dbReference type="ChEBI" id="CHEBI:30616"/>
    </ligand>
</feature>
<dbReference type="GO" id="GO:0005524">
    <property type="term" value="F:ATP binding"/>
    <property type="evidence" value="ECO:0007669"/>
    <property type="project" value="UniProtKB-UniRule"/>
</dbReference>
<keyword evidence="8 10" id="KW-0456">Lyase</keyword>
<dbReference type="EC" id="4.1.1.49" evidence="3 10"/>
<dbReference type="InterPro" id="IPR008210">
    <property type="entry name" value="PEP_carboxykinase_N"/>
</dbReference>
<feature type="binding site" evidence="10">
    <location>
        <position position="213"/>
    </location>
    <ligand>
        <name>ATP</name>
        <dbReference type="ChEBI" id="CHEBI:30616"/>
    </ligand>
</feature>
<feature type="binding site" evidence="10">
    <location>
        <position position="314"/>
    </location>
    <ligand>
        <name>substrate</name>
    </ligand>
</feature>
<keyword evidence="6 10" id="KW-0210">Decarboxylase</keyword>
<keyword evidence="10" id="KW-0479">Metal-binding</keyword>
<dbReference type="CDD" id="cd00484">
    <property type="entry name" value="PEPCK_ATP"/>
    <property type="match status" value="1"/>
</dbReference>
<sequence length="523" mass="57891">MATTLLKIEELINGADVLRNLTVPQLVEEAIRNGEGVLTKDGALSVSTGKFTGRSPKDKFVVKDEVSNDLVDWGPVNQPIAEEKFSALLDKVLAHLETKDKLYYLEASAGADEHYTLPVRAITEYAWHNLFAKQLFLREWPTKGAFDPFTVIYAPSYKADPAVDGTNSETFILVSFAKRTILIGGTEYGGEIKKSIFSVMNFLLPEQNVLSMHCSANVNDENETALFFGLSGTGKTTLSADTERHLIGDDEHGWSPDGIFNIEGGCYAKTINLSRENEPQIYDAIRFGSLIENVVLNDDRSPDYKNISLTENTRAAYPINYIDNAMLPSRAGHPNTIVFLTADAYGVLPPISKLTKEQAMYHFLSGYTSKLAGTERGVTEPQATFSTCFGSPFLPLAPERYADMLGKLIEKHEVDVYLVNTGWTGGAYGEGSRMKLAYTRAMVNAAVNGELRDVKTMRHDIFNVEIPLDIPGVPQDVLNPRETWKDAERYDVEAKALAHKFQDNFKRFTKASESVVAAGPIVF</sequence>
<comment type="cofactor">
    <cofactor evidence="10">
        <name>Mn(2+)</name>
        <dbReference type="ChEBI" id="CHEBI:29035"/>
    </cofactor>
    <text evidence="10">Binds 1 Mn(2+) ion per subunit.</text>
</comment>
<comment type="catalytic activity">
    <reaction evidence="9 10">
        <text>oxaloacetate + ATP = phosphoenolpyruvate + ADP + CO2</text>
        <dbReference type="Rhea" id="RHEA:18617"/>
        <dbReference type="ChEBI" id="CHEBI:16452"/>
        <dbReference type="ChEBI" id="CHEBI:16526"/>
        <dbReference type="ChEBI" id="CHEBI:30616"/>
        <dbReference type="ChEBI" id="CHEBI:58702"/>
        <dbReference type="ChEBI" id="CHEBI:456216"/>
        <dbReference type="EC" id="4.1.1.49"/>
    </reaction>
</comment>
<dbReference type="RefSeq" id="WP_024371308.1">
    <property type="nucleotide sequence ID" value="NZ_UGGP01000001.1"/>
</dbReference>
<name>A0A377FS85_9BACL</name>
<evidence type="ECO:0000256" key="4">
    <source>
        <dbReference type="ARBA" id="ARBA00022432"/>
    </source>
</evidence>
<dbReference type="UniPathway" id="UPA00138"/>
<dbReference type="Pfam" id="PF01293">
    <property type="entry name" value="PEPCK_ATP"/>
    <property type="match status" value="1"/>
</dbReference>
<feature type="binding site" evidence="10">
    <location>
        <position position="194"/>
    </location>
    <ligand>
        <name>ATP</name>
        <dbReference type="ChEBI" id="CHEBI:30616"/>
    </ligand>
</feature>
<evidence type="ECO:0000256" key="10">
    <source>
        <dbReference type="HAMAP-Rule" id="MF_00453"/>
    </source>
</evidence>